<dbReference type="Gene3D" id="1.20.120.450">
    <property type="entry name" value="dinb family like domain"/>
    <property type="match status" value="1"/>
</dbReference>
<dbReference type="EMBL" id="LGKN01000007">
    <property type="protein sequence ID" value="KPL86949.1"/>
    <property type="molecule type" value="Genomic_DNA"/>
</dbReference>
<dbReference type="InterPro" id="IPR024775">
    <property type="entry name" value="DinB-like"/>
</dbReference>
<sequence length="196" mass="22108">MSKAFFDAFFAPVNRGEQSLAERVAELTRDDLREMTNRMIDAMLALIADCTDADVVFVPHDPNAYDPFAPEEEQTAAWTLGHVIVHTTASAEEAAFIAAELARGVPYHGRSRYEVPWQTMRTIAQCRHRLEESRRMRLATLDVWPDEPHLDNTYVPFDMAGELNAVGAFVVGLWHDSDHLGQIEEIVRQARAAREG</sequence>
<reference evidence="2 3" key="1">
    <citation type="submission" date="2015-07" db="EMBL/GenBank/DDBJ databases">
        <title>Whole genome sequence of Ardenticatena maritima DSM 23922.</title>
        <authorList>
            <person name="Hemp J."/>
            <person name="Ward L.M."/>
            <person name="Pace L.A."/>
            <person name="Fischer W.W."/>
        </authorList>
    </citation>
    <scope>NUCLEOTIDE SEQUENCE [LARGE SCALE GENOMIC DNA]</scope>
    <source>
        <strain evidence="2 3">110S</strain>
    </source>
</reference>
<dbReference type="AlphaFoldDB" id="A0A0P6YAB3"/>
<evidence type="ECO:0000313" key="2">
    <source>
        <dbReference type="EMBL" id="KPL86949.1"/>
    </source>
</evidence>
<dbReference type="OrthoDB" id="154776at2"/>
<dbReference type="InterPro" id="IPR034660">
    <property type="entry name" value="DinB/YfiT-like"/>
</dbReference>
<accession>A0A0P6YAB3</accession>
<feature type="domain" description="DinB-like" evidence="1">
    <location>
        <begin position="37"/>
        <end position="183"/>
    </location>
</feature>
<protein>
    <recommendedName>
        <fullName evidence="1">DinB-like domain-containing protein</fullName>
    </recommendedName>
</protein>
<dbReference type="RefSeq" id="WP_054492944.1">
    <property type="nucleotide sequence ID" value="NZ_BBZA01000112.1"/>
</dbReference>
<gene>
    <name evidence="2" type="ORF">SE16_12830</name>
</gene>
<dbReference type="Proteomes" id="UP000050502">
    <property type="component" value="Unassembled WGS sequence"/>
</dbReference>
<evidence type="ECO:0000259" key="1">
    <source>
        <dbReference type="Pfam" id="PF12867"/>
    </source>
</evidence>
<comment type="caution">
    <text evidence="2">The sequence shown here is derived from an EMBL/GenBank/DDBJ whole genome shotgun (WGS) entry which is preliminary data.</text>
</comment>
<evidence type="ECO:0000313" key="3">
    <source>
        <dbReference type="Proteomes" id="UP000050502"/>
    </source>
</evidence>
<dbReference type="Pfam" id="PF12867">
    <property type="entry name" value="DinB_2"/>
    <property type="match status" value="1"/>
</dbReference>
<proteinExistence type="predicted"/>
<name>A0A0P6YAB3_9CHLR</name>
<organism evidence="2 3">
    <name type="scientific">Ardenticatena maritima</name>
    <dbReference type="NCBI Taxonomy" id="872965"/>
    <lineage>
        <taxon>Bacteria</taxon>
        <taxon>Bacillati</taxon>
        <taxon>Chloroflexota</taxon>
        <taxon>Ardenticatenia</taxon>
        <taxon>Ardenticatenales</taxon>
        <taxon>Ardenticatenaceae</taxon>
        <taxon>Ardenticatena</taxon>
    </lineage>
</organism>
<dbReference type="SUPFAM" id="SSF109854">
    <property type="entry name" value="DinB/YfiT-like putative metalloenzymes"/>
    <property type="match status" value="1"/>
</dbReference>
<dbReference type="PATRIC" id="fig|872965.6.peg.3036"/>